<dbReference type="EMBL" id="CAJOBI010134055">
    <property type="protein sequence ID" value="CAF4737775.1"/>
    <property type="molecule type" value="Genomic_DNA"/>
</dbReference>
<evidence type="ECO:0000313" key="3">
    <source>
        <dbReference type="Proteomes" id="UP000676336"/>
    </source>
</evidence>
<feature type="non-terminal residue" evidence="2">
    <location>
        <position position="1"/>
    </location>
</feature>
<dbReference type="EMBL" id="CAJOBI010175831">
    <property type="protein sequence ID" value="CAF4907194.1"/>
    <property type="molecule type" value="Genomic_DNA"/>
</dbReference>
<sequence length="47" mass="5440">YQQKEKQLYANIFAKMAKQNEKMEAQAATVEVTTNEENKEDQTTTTN</sequence>
<name>A0A8S3CBC3_9BILA</name>
<organism evidence="2 3">
    <name type="scientific">Rotaria magnacalcarata</name>
    <dbReference type="NCBI Taxonomy" id="392030"/>
    <lineage>
        <taxon>Eukaryota</taxon>
        <taxon>Metazoa</taxon>
        <taxon>Spiralia</taxon>
        <taxon>Gnathifera</taxon>
        <taxon>Rotifera</taxon>
        <taxon>Eurotatoria</taxon>
        <taxon>Bdelloidea</taxon>
        <taxon>Philodinida</taxon>
        <taxon>Philodinidae</taxon>
        <taxon>Rotaria</taxon>
    </lineage>
</organism>
<dbReference type="AlphaFoldDB" id="A0A8S3CBC3"/>
<evidence type="ECO:0000313" key="1">
    <source>
        <dbReference type="EMBL" id="CAF4737775.1"/>
    </source>
</evidence>
<protein>
    <submittedName>
        <fullName evidence="2">Uncharacterized protein</fullName>
    </submittedName>
</protein>
<gene>
    <name evidence="1" type="ORF">SMN809_LOCUS44573</name>
    <name evidence="2" type="ORF">SMN809_LOCUS52046</name>
</gene>
<dbReference type="Proteomes" id="UP000676336">
    <property type="component" value="Unassembled WGS sequence"/>
</dbReference>
<comment type="caution">
    <text evidence="2">The sequence shown here is derived from an EMBL/GenBank/DDBJ whole genome shotgun (WGS) entry which is preliminary data.</text>
</comment>
<reference evidence="2" key="1">
    <citation type="submission" date="2021-02" db="EMBL/GenBank/DDBJ databases">
        <authorList>
            <person name="Nowell W R."/>
        </authorList>
    </citation>
    <scope>NUCLEOTIDE SEQUENCE</scope>
</reference>
<evidence type="ECO:0000313" key="2">
    <source>
        <dbReference type="EMBL" id="CAF4907194.1"/>
    </source>
</evidence>
<proteinExistence type="predicted"/>
<accession>A0A8S3CBC3</accession>